<gene>
    <name evidence="3" type="ORF">BDQ12DRAFT_665444</name>
</gene>
<dbReference type="InterPro" id="IPR045340">
    <property type="entry name" value="DUF6533"/>
</dbReference>
<feature type="transmembrane region" description="Helical" evidence="1">
    <location>
        <begin position="26"/>
        <end position="46"/>
    </location>
</feature>
<accession>A0A5C3MEP7</accession>
<keyword evidence="1" id="KW-0812">Transmembrane</keyword>
<sequence length="255" mass="29364">MSWIIGGTWGFHLVSHDFSTRNAYKLAALADVYPYSFFTTLTIGAYMGANSQATAALAYRYVSAISLVVILWDHLVTLDKEVKIIWTNPYEKYKFKFAYVLVRYGPHIGLGYTAFSTMQLSLKFTFLFNGSVWLWVLTVIMVPPTMIAQFIVAKRIHKQWDYQRRIRHLLIGINSVAFCVLPITLVVNVLKMELVIGRAAYFRDYFLVLHFSCFLSMLLSDLSYCYLSLLSNAGSDYDNKQLVENHHQKLIIVYC</sequence>
<reference evidence="3 4" key="1">
    <citation type="journal article" date="2019" name="Nat. Ecol. Evol.">
        <title>Megaphylogeny resolves global patterns of mushroom evolution.</title>
        <authorList>
            <person name="Varga T."/>
            <person name="Krizsan K."/>
            <person name="Foldi C."/>
            <person name="Dima B."/>
            <person name="Sanchez-Garcia M."/>
            <person name="Sanchez-Ramirez S."/>
            <person name="Szollosi G.J."/>
            <person name="Szarkandi J.G."/>
            <person name="Papp V."/>
            <person name="Albert L."/>
            <person name="Andreopoulos W."/>
            <person name="Angelini C."/>
            <person name="Antonin V."/>
            <person name="Barry K.W."/>
            <person name="Bougher N.L."/>
            <person name="Buchanan P."/>
            <person name="Buyck B."/>
            <person name="Bense V."/>
            <person name="Catcheside P."/>
            <person name="Chovatia M."/>
            <person name="Cooper J."/>
            <person name="Damon W."/>
            <person name="Desjardin D."/>
            <person name="Finy P."/>
            <person name="Geml J."/>
            <person name="Haridas S."/>
            <person name="Hughes K."/>
            <person name="Justo A."/>
            <person name="Karasinski D."/>
            <person name="Kautmanova I."/>
            <person name="Kiss B."/>
            <person name="Kocsube S."/>
            <person name="Kotiranta H."/>
            <person name="LaButti K.M."/>
            <person name="Lechner B.E."/>
            <person name="Liimatainen K."/>
            <person name="Lipzen A."/>
            <person name="Lukacs Z."/>
            <person name="Mihaltcheva S."/>
            <person name="Morgado L.N."/>
            <person name="Niskanen T."/>
            <person name="Noordeloos M.E."/>
            <person name="Ohm R.A."/>
            <person name="Ortiz-Santana B."/>
            <person name="Ovrebo C."/>
            <person name="Racz N."/>
            <person name="Riley R."/>
            <person name="Savchenko A."/>
            <person name="Shiryaev A."/>
            <person name="Soop K."/>
            <person name="Spirin V."/>
            <person name="Szebenyi C."/>
            <person name="Tomsovsky M."/>
            <person name="Tulloss R.E."/>
            <person name="Uehling J."/>
            <person name="Grigoriev I.V."/>
            <person name="Vagvolgyi C."/>
            <person name="Papp T."/>
            <person name="Martin F.M."/>
            <person name="Miettinen O."/>
            <person name="Hibbett D.S."/>
            <person name="Nagy L.G."/>
        </authorList>
    </citation>
    <scope>NUCLEOTIDE SEQUENCE [LARGE SCALE GENOMIC DNA]</scope>
    <source>
        <strain evidence="3 4">CBS 166.37</strain>
    </source>
</reference>
<evidence type="ECO:0000259" key="2">
    <source>
        <dbReference type="Pfam" id="PF20151"/>
    </source>
</evidence>
<dbReference type="AlphaFoldDB" id="A0A5C3MEP7"/>
<dbReference type="EMBL" id="ML213599">
    <property type="protein sequence ID" value="TFK39641.1"/>
    <property type="molecule type" value="Genomic_DNA"/>
</dbReference>
<name>A0A5C3MEP7_9AGAR</name>
<feature type="transmembrane region" description="Helical" evidence="1">
    <location>
        <begin position="165"/>
        <end position="185"/>
    </location>
</feature>
<organism evidence="3 4">
    <name type="scientific">Crucibulum laeve</name>
    <dbReference type="NCBI Taxonomy" id="68775"/>
    <lineage>
        <taxon>Eukaryota</taxon>
        <taxon>Fungi</taxon>
        <taxon>Dikarya</taxon>
        <taxon>Basidiomycota</taxon>
        <taxon>Agaricomycotina</taxon>
        <taxon>Agaricomycetes</taxon>
        <taxon>Agaricomycetidae</taxon>
        <taxon>Agaricales</taxon>
        <taxon>Agaricineae</taxon>
        <taxon>Nidulariaceae</taxon>
        <taxon>Crucibulum</taxon>
    </lineage>
</organism>
<keyword evidence="4" id="KW-1185">Reference proteome</keyword>
<dbReference type="Proteomes" id="UP000308652">
    <property type="component" value="Unassembled WGS sequence"/>
</dbReference>
<feature type="transmembrane region" description="Helical" evidence="1">
    <location>
        <begin position="205"/>
        <end position="227"/>
    </location>
</feature>
<keyword evidence="1" id="KW-0472">Membrane</keyword>
<feature type="domain" description="DUF6533" evidence="2">
    <location>
        <begin position="61"/>
        <end position="106"/>
    </location>
</feature>
<feature type="transmembrane region" description="Helical" evidence="1">
    <location>
        <begin position="132"/>
        <end position="153"/>
    </location>
</feature>
<evidence type="ECO:0000256" key="1">
    <source>
        <dbReference type="SAM" id="Phobius"/>
    </source>
</evidence>
<feature type="transmembrane region" description="Helical" evidence="1">
    <location>
        <begin position="58"/>
        <end position="76"/>
    </location>
</feature>
<feature type="transmembrane region" description="Helical" evidence="1">
    <location>
        <begin position="97"/>
        <end position="120"/>
    </location>
</feature>
<protein>
    <recommendedName>
        <fullName evidence="2">DUF6533 domain-containing protein</fullName>
    </recommendedName>
</protein>
<proteinExistence type="predicted"/>
<evidence type="ECO:0000313" key="3">
    <source>
        <dbReference type="EMBL" id="TFK39641.1"/>
    </source>
</evidence>
<dbReference type="Pfam" id="PF20151">
    <property type="entry name" value="DUF6533"/>
    <property type="match status" value="1"/>
</dbReference>
<keyword evidence="1" id="KW-1133">Transmembrane helix</keyword>
<dbReference type="OrthoDB" id="3251775at2759"/>
<evidence type="ECO:0000313" key="4">
    <source>
        <dbReference type="Proteomes" id="UP000308652"/>
    </source>
</evidence>